<dbReference type="EMBL" id="CAJVPJ010002616">
    <property type="protein sequence ID" value="CAG8625666.1"/>
    <property type="molecule type" value="Genomic_DNA"/>
</dbReference>
<feature type="compositionally biased region" description="Polar residues" evidence="1">
    <location>
        <begin position="121"/>
        <end position="150"/>
    </location>
</feature>
<feature type="compositionally biased region" description="Polar residues" evidence="1">
    <location>
        <begin position="69"/>
        <end position="88"/>
    </location>
</feature>
<accession>A0A9N9D7V5</accession>
<evidence type="ECO:0000256" key="1">
    <source>
        <dbReference type="SAM" id="MobiDB-lite"/>
    </source>
</evidence>
<sequence length="159" mass="17621">MAYNNNPRYASSNPNNQRYFPAGYPSPQQLQTQQFSHNATPSFNAVAPINSYTSPRMDPARSSYYPASHAQQSTQQTPQHSLSWQKSSWDHSNVLHQNIYSNTGTSTSAASSGFAPAPNNGLFTSTQQQQHRRLQPSSHMQQQSLNTQSMYGGGHQSSL</sequence>
<evidence type="ECO:0000313" key="2">
    <source>
        <dbReference type="EMBL" id="CAG8625666.1"/>
    </source>
</evidence>
<feature type="region of interest" description="Disordered" evidence="1">
    <location>
        <begin position="1"/>
        <end position="34"/>
    </location>
</feature>
<dbReference type="OrthoDB" id="10501522at2759"/>
<organism evidence="2 3">
    <name type="scientific">Paraglomus occultum</name>
    <dbReference type="NCBI Taxonomy" id="144539"/>
    <lineage>
        <taxon>Eukaryota</taxon>
        <taxon>Fungi</taxon>
        <taxon>Fungi incertae sedis</taxon>
        <taxon>Mucoromycota</taxon>
        <taxon>Glomeromycotina</taxon>
        <taxon>Glomeromycetes</taxon>
        <taxon>Paraglomerales</taxon>
        <taxon>Paraglomeraceae</taxon>
        <taxon>Paraglomus</taxon>
    </lineage>
</organism>
<name>A0A9N9D7V5_9GLOM</name>
<feature type="compositionally biased region" description="Low complexity" evidence="1">
    <location>
        <begin position="102"/>
        <end position="120"/>
    </location>
</feature>
<comment type="caution">
    <text evidence="2">The sequence shown here is derived from an EMBL/GenBank/DDBJ whole genome shotgun (WGS) entry which is preliminary data.</text>
</comment>
<feature type="non-terminal residue" evidence="2">
    <location>
        <position position="159"/>
    </location>
</feature>
<proteinExistence type="predicted"/>
<protein>
    <submittedName>
        <fullName evidence="2">6744_t:CDS:1</fullName>
    </submittedName>
</protein>
<evidence type="ECO:0000313" key="3">
    <source>
        <dbReference type="Proteomes" id="UP000789572"/>
    </source>
</evidence>
<gene>
    <name evidence="2" type="ORF">POCULU_LOCUS8637</name>
</gene>
<feature type="compositionally biased region" description="Polar residues" evidence="1">
    <location>
        <begin position="1"/>
        <end position="18"/>
    </location>
</feature>
<dbReference type="AlphaFoldDB" id="A0A9N9D7V5"/>
<reference evidence="2" key="1">
    <citation type="submission" date="2021-06" db="EMBL/GenBank/DDBJ databases">
        <authorList>
            <person name="Kallberg Y."/>
            <person name="Tangrot J."/>
            <person name="Rosling A."/>
        </authorList>
    </citation>
    <scope>NUCLEOTIDE SEQUENCE</scope>
    <source>
        <strain evidence="2">IA702</strain>
    </source>
</reference>
<feature type="region of interest" description="Disordered" evidence="1">
    <location>
        <begin position="49"/>
        <end position="88"/>
    </location>
</feature>
<keyword evidence="3" id="KW-1185">Reference proteome</keyword>
<dbReference type="Proteomes" id="UP000789572">
    <property type="component" value="Unassembled WGS sequence"/>
</dbReference>
<feature type="region of interest" description="Disordered" evidence="1">
    <location>
        <begin position="102"/>
        <end position="159"/>
    </location>
</feature>